<proteinExistence type="predicted"/>
<keyword evidence="3 5" id="KW-1133">Transmembrane helix</keyword>
<evidence type="ECO:0000313" key="7">
    <source>
        <dbReference type="EMBL" id="AIY66347.1"/>
    </source>
</evidence>
<evidence type="ECO:0000313" key="8">
    <source>
        <dbReference type="Proteomes" id="UP000030341"/>
    </source>
</evidence>
<feature type="transmembrane region" description="Helical" evidence="5">
    <location>
        <begin position="160"/>
        <end position="185"/>
    </location>
</feature>
<evidence type="ECO:0000259" key="6">
    <source>
        <dbReference type="Pfam" id="PF04932"/>
    </source>
</evidence>
<feature type="domain" description="O-antigen ligase-related" evidence="6">
    <location>
        <begin position="216"/>
        <end position="358"/>
    </location>
</feature>
<dbReference type="InterPro" id="IPR007016">
    <property type="entry name" value="O-antigen_ligase-rel_domated"/>
</dbReference>
<feature type="transmembrane region" description="Helical" evidence="5">
    <location>
        <begin position="91"/>
        <end position="111"/>
    </location>
</feature>
<dbReference type="GO" id="GO:0016020">
    <property type="term" value="C:membrane"/>
    <property type="evidence" value="ECO:0007669"/>
    <property type="project" value="UniProtKB-SubCell"/>
</dbReference>
<dbReference type="PANTHER" id="PTHR37422:SF13">
    <property type="entry name" value="LIPOPOLYSACCHARIDE BIOSYNTHESIS PROTEIN PA4999-RELATED"/>
    <property type="match status" value="1"/>
</dbReference>
<dbReference type="STRING" id="1348114.OM33_09995"/>
<feature type="transmembrane region" description="Helical" evidence="5">
    <location>
        <begin position="346"/>
        <end position="367"/>
    </location>
</feature>
<evidence type="ECO:0000256" key="3">
    <source>
        <dbReference type="ARBA" id="ARBA00022989"/>
    </source>
</evidence>
<feature type="transmembrane region" description="Helical" evidence="5">
    <location>
        <begin position="232"/>
        <end position="251"/>
    </location>
</feature>
<keyword evidence="4 5" id="KW-0472">Membrane</keyword>
<protein>
    <recommendedName>
        <fullName evidence="6">O-antigen ligase-related domain-containing protein</fullName>
    </recommendedName>
</protein>
<comment type="subcellular location">
    <subcellularLocation>
        <location evidence="1">Membrane</location>
        <topology evidence="1">Multi-pass membrane protein</topology>
    </subcellularLocation>
</comment>
<sequence>MNKVIFAILCALIFWLPIPLGSYRVWAIMFFGFVVSATFILHLVNCAHSKQAIFPDKSSWPLMGTLLAVISVLTIQLLPTSVQSIDPNQTFVMLLKTITMLMFAWLILLYVNNKERIKTLIYWLVAAGVCQALYALFLYFNPDLKSFVFQYEWNPRATGSFTYSNFLANYLGLCLSLGIGLYFTTFKNTNDSRSIMQKVRGLLNNLFTRALLIRFCLILIVIGILLTKSRMGNVAFFISLSFVSCMAFFLLKDKPKQFKVLLISFLVIDFAIFSALIGFDDLTNRLAETDFIKERRDEVYLITLNGIINKPLLGHGGGSFYTAFPQYKDIFFSGHYDNAHNDLLQFALEVGIPMTFILVLLVGWMFIKCICNMRIKASRFYHGVNIGIATALLYMSLHIFVDYPLQSGANGNTFIATLSLFILINRFRNKI</sequence>
<dbReference type="AlphaFoldDB" id="A0A0A7EK53"/>
<dbReference type="EMBL" id="CP009888">
    <property type="protein sequence ID" value="AIY66347.1"/>
    <property type="molecule type" value="Genomic_DNA"/>
</dbReference>
<evidence type="ECO:0000256" key="5">
    <source>
        <dbReference type="SAM" id="Phobius"/>
    </source>
</evidence>
<feature type="transmembrane region" description="Helical" evidence="5">
    <location>
        <begin position="30"/>
        <end position="48"/>
    </location>
</feature>
<keyword evidence="8" id="KW-1185">Reference proteome</keyword>
<reference evidence="7 8" key="1">
    <citation type="submission" date="2014-11" db="EMBL/GenBank/DDBJ databases">
        <title>Complete Genome Sequence of Pseudoalteromonas sp. Strain OCN003 Isolated from Kaneohe Bay, Oahu, Hawaii.</title>
        <authorList>
            <person name="Beurmann S."/>
            <person name="Videau P."/>
            <person name="Ushijima B."/>
            <person name="Smith A.M."/>
            <person name="Aeby G.S."/>
            <person name="Callahan S.M."/>
            <person name="Belcaid M."/>
        </authorList>
    </citation>
    <scope>NUCLEOTIDE SEQUENCE [LARGE SCALE GENOMIC DNA]</scope>
    <source>
        <strain evidence="7 8">OCN003</strain>
    </source>
</reference>
<evidence type="ECO:0000256" key="2">
    <source>
        <dbReference type="ARBA" id="ARBA00022692"/>
    </source>
</evidence>
<feature type="transmembrane region" description="Helical" evidence="5">
    <location>
        <begin position="206"/>
        <end position="226"/>
    </location>
</feature>
<organism evidence="7 8">
    <name type="scientific">Pseudoalteromonas piratica</name>
    <dbReference type="NCBI Taxonomy" id="1348114"/>
    <lineage>
        <taxon>Bacteria</taxon>
        <taxon>Pseudomonadati</taxon>
        <taxon>Pseudomonadota</taxon>
        <taxon>Gammaproteobacteria</taxon>
        <taxon>Alteromonadales</taxon>
        <taxon>Pseudoalteromonadaceae</taxon>
        <taxon>Pseudoalteromonas</taxon>
    </lineage>
</organism>
<feature type="transmembrane region" description="Helical" evidence="5">
    <location>
        <begin position="258"/>
        <end position="279"/>
    </location>
</feature>
<dbReference type="KEGG" id="pseo:OM33_09995"/>
<dbReference type="Pfam" id="PF04932">
    <property type="entry name" value="Wzy_C"/>
    <property type="match status" value="1"/>
</dbReference>
<feature type="transmembrane region" description="Helical" evidence="5">
    <location>
        <begin position="60"/>
        <end position="79"/>
    </location>
</feature>
<accession>A0A0A7EK53</accession>
<dbReference type="eggNOG" id="COG3307">
    <property type="taxonomic scope" value="Bacteria"/>
</dbReference>
<dbReference type="HOGENOM" id="CLU_035700_1_0_6"/>
<dbReference type="Proteomes" id="UP000030341">
    <property type="component" value="Chromosome 1"/>
</dbReference>
<feature type="transmembrane region" description="Helical" evidence="5">
    <location>
        <begin position="407"/>
        <end position="424"/>
    </location>
</feature>
<gene>
    <name evidence="7" type="ORF">OM33_09995</name>
</gene>
<evidence type="ECO:0000256" key="1">
    <source>
        <dbReference type="ARBA" id="ARBA00004141"/>
    </source>
</evidence>
<feature type="transmembrane region" description="Helical" evidence="5">
    <location>
        <begin position="120"/>
        <end position="140"/>
    </location>
</feature>
<dbReference type="PANTHER" id="PTHR37422">
    <property type="entry name" value="TEICHURONIC ACID BIOSYNTHESIS PROTEIN TUAE"/>
    <property type="match status" value="1"/>
</dbReference>
<evidence type="ECO:0000256" key="4">
    <source>
        <dbReference type="ARBA" id="ARBA00023136"/>
    </source>
</evidence>
<name>A0A0A7EK53_9GAMM</name>
<keyword evidence="2 5" id="KW-0812">Transmembrane</keyword>
<dbReference type="InterPro" id="IPR051533">
    <property type="entry name" value="WaaL-like"/>
</dbReference>
<feature type="transmembrane region" description="Helical" evidence="5">
    <location>
        <begin position="379"/>
        <end position="401"/>
    </location>
</feature>